<dbReference type="Pfam" id="PF15251">
    <property type="entry name" value="TAPR1-like"/>
    <property type="match status" value="1"/>
</dbReference>
<accession>A0A6A2WVN8</accession>
<dbReference type="PANTHER" id="PTHR33675">
    <property type="entry name" value="NUCLEAR RECEPTOR FAMILY 2 GROUP C PROTEIN"/>
    <property type="match status" value="1"/>
</dbReference>
<evidence type="ECO:0000313" key="2">
    <source>
        <dbReference type="EMBL" id="KAE8665742.1"/>
    </source>
</evidence>
<feature type="region of interest" description="Disordered" evidence="1">
    <location>
        <begin position="71"/>
        <end position="97"/>
    </location>
</feature>
<evidence type="ECO:0000313" key="3">
    <source>
        <dbReference type="Proteomes" id="UP000436088"/>
    </source>
</evidence>
<gene>
    <name evidence="2" type="ORF">F3Y22_tig00112530pilonHSYRG00217</name>
</gene>
<keyword evidence="3" id="KW-1185">Reference proteome</keyword>
<proteinExistence type="predicted"/>
<dbReference type="InterPro" id="IPR016549">
    <property type="entry name" value="UCP009193"/>
</dbReference>
<dbReference type="AlphaFoldDB" id="A0A6A2WVN8"/>
<feature type="compositionally biased region" description="Polar residues" evidence="1">
    <location>
        <begin position="86"/>
        <end position="95"/>
    </location>
</feature>
<comment type="caution">
    <text evidence="2">The sequence shown here is derived from an EMBL/GenBank/DDBJ whole genome shotgun (WGS) entry which is preliminary data.</text>
</comment>
<dbReference type="PANTHER" id="PTHR33675:SF1">
    <property type="entry name" value="HOLOCARBOXYLASE SYNTHETASE"/>
    <property type="match status" value="1"/>
</dbReference>
<dbReference type="OrthoDB" id="755598at2759"/>
<reference evidence="2" key="1">
    <citation type="submission" date="2019-09" db="EMBL/GenBank/DDBJ databases">
        <title>Draft genome information of white flower Hibiscus syriacus.</title>
        <authorList>
            <person name="Kim Y.-M."/>
        </authorList>
    </citation>
    <scope>NUCLEOTIDE SEQUENCE [LARGE SCALE GENOMIC DNA]</scope>
    <source>
        <strain evidence="2">YM2019G1</strain>
    </source>
</reference>
<dbReference type="Proteomes" id="UP000436088">
    <property type="component" value="Unassembled WGS sequence"/>
</dbReference>
<dbReference type="InterPro" id="IPR029196">
    <property type="entry name" value="HAPSTR1-like"/>
</dbReference>
<dbReference type="PIRSF" id="PIRSF009193">
    <property type="entry name" value="UCP009193"/>
    <property type="match status" value="1"/>
</dbReference>
<sequence length="199" mass="22367">MDRSMYNTFCSAANSLSQLYSQAMNHQRVSFQAGERHALEKLFQWILRQHEEGTRVAIADIVAHLQNELEYGEEESPMSPRPPFHQNPQTTTHMNAPSAPLLSTLISASTNGQGDRSGEYRGKNPEFSNAISNPIQGSLQHYQSFHQVGNHSNNVVSSSADRHQNDKINYSHQQNGEADSSIFSDYMDMPMHADSPVYE</sequence>
<organism evidence="2 3">
    <name type="scientific">Hibiscus syriacus</name>
    <name type="common">Rose of Sharon</name>
    <dbReference type="NCBI Taxonomy" id="106335"/>
    <lineage>
        <taxon>Eukaryota</taxon>
        <taxon>Viridiplantae</taxon>
        <taxon>Streptophyta</taxon>
        <taxon>Embryophyta</taxon>
        <taxon>Tracheophyta</taxon>
        <taxon>Spermatophyta</taxon>
        <taxon>Magnoliopsida</taxon>
        <taxon>eudicotyledons</taxon>
        <taxon>Gunneridae</taxon>
        <taxon>Pentapetalae</taxon>
        <taxon>rosids</taxon>
        <taxon>malvids</taxon>
        <taxon>Malvales</taxon>
        <taxon>Malvaceae</taxon>
        <taxon>Malvoideae</taxon>
        <taxon>Hibiscus</taxon>
    </lineage>
</organism>
<protein>
    <submittedName>
        <fullName evidence="2">Small nuclear ribonucleoprotein Sm D3-like</fullName>
    </submittedName>
</protein>
<dbReference type="GO" id="GO:1990904">
    <property type="term" value="C:ribonucleoprotein complex"/>
    <property type="evidence" value="ECO:0007669"/>
    <property type="project" value="UniProtKB-KW"/>
</dbReference>
<dbReference type="EMBL" id="VEPZ02001607">
    <property type="protein sequence ID" value="KAE8665742.1"/>
    <property type="molecule type" value="Genomic_DNA"/>
</dbReference>
<name>A0A6A2WVN8_HIBSY</name>
<evidence type="ECO:0000256" key="1">
    <source>
        <dbReference type="SAM" id="MobiDB-lite"/>
    </source>
</evidence>